<evidence type="ECO:0000313" key="2">
    <source>
        <dbReference type="EMBL" id="RAI95251.1"/>
    </source>
</evidence>
<keyword evidence="3" id="KW-1185">Reference proteome</keyword>
<dbReference type="Proteomes" id="UP000249610">
    <property type="component" value="Unassembled WGS sequence"/>
</dbReference>
<dbReference type="RefSeq" id="WP_111609933.1">
    <property type="nucleotide sequence ID" value="NZ_QLLK01000001.1"/>
</dbReference>
<proteinExistence type="predicted"/>
<dbReference type="PROSITE" id="PS51257">
    <property type="entry name" value="PROKAR_LIPOPROTEIN"/>
    <property type="match status" value="1"/>
</dbReference>
<sequence>MKNYRLILVAILGLFISCSPSEEKTEKLKFLVAEWKNTSDKVISLSEKIGDQAYLLEVKKADGDTTEMLQIDFNGEQTNCEAEYSTMRTQIDEFIEVWRENSLKVDELTNNMSIGKWTNEDDENLRALDLEVKKSDANIELWEEELNELSQKCGLNSEGFVIQEQEN</sequence>
<protein>
    <submittedName>
        <fullName evidence="2">Uncharacterized protein</fullName>
    </submittedName>
</protein>
<reference evidence="2 3" key="1">
    <citation type="submission" date="2018-06" db="EMBL/GenBank/DDBJ databases">
        <title>Genomic Encyclopedia of Archaeal and Bacterial Type Strains, Phase II (KMG-II): from individual species to whole genera.</title>
        <authorList>
            <person name="Goeker M."/>
        </authorList>
    </citation>
    <scope>NUCLEOTIDE SEQUENCE [LARGE SCALE GENOMIC DNA]</scope>
    <source>
        <strain evidence="2 3">DSM 23446</strain>
    </source>
</reference>
<name>A0A327PVB7_9BACT</name>
<dbReference type="AlphaFoldDB" id="A0A327PVB7"/>
<keyword evidence="1" id="KW-0175">Coiled coil</keyword>
<dbReference type="EMBL" id="QLLK01000001">
    <property type="protein sequence ID" value="RAI95251.1"/>
    <property type="molecule type" value="Genomic_DNA"/>
</dbReference>
<dbReference type="OrthoDB" id="825897at2"/>
<feature type="coiled-coil region" evidence="1">
    <location>
        <begin position="125"/>
        <end position="152"/>
    </location>
</feature>
<organism evidence="2 3">
    <name type="scientific">Algoriphagus yeomjeoni</name>
    <dbReference type="NCBI Taxonomy" id="291403"/>
    <lineage>
        <taxon>Bacteria</taxon>
        <taxon>Pseudomonadati</taxon>
        <taxon>Bacteroidota</taxon>
        <taxon>Cytophagia</taxon>
        <taxon>Cytophagales</taxon>
        <taxon>Cyclobacteriaceae</taxon>
        <taxon>Algoriphagus</taxon>
    </lineage>
</organism>
<comment type="caution">
    <text evidence="2">The sequence shown here is derived from an EMBL/GenBank/DDBJ whole genome shotgun (WGS) entry which is preliminary data.</text>
</comment>
<accession>A0A327PVB7</accession>
<evidence type="ECO:0000313" key="3">
    <source>
        <dbReference type="Proteomes" id="UP000249610"/>
    </source>
</evidence>
<gene>
    <name evidence="2" type="ORF">LV83_00502</name>
</gene>
<evidence type="ECO:0000256" key="1">
    <source>
        <dbReference type="SAM" id="Coils"/>
    </source>
</evidence>